<dbReference type="EMBL" id="ML977329">
    <property type="protein sequence ID" value="KAF2113093.1"/>
    <property type="molecule type" value="Genomic_DNA"/>
</dbReference>
<dbReference type="Proteomes" id="UP000799770">
    <property type="component" value="Unassembled WGS sequence"/>
</dbReference>
<organism evidence="8 9">
    <name type="scientific">Lophiotrema nucula</name>
    <dbReference type="NCBI Taxonomy" id="690887"/>
    <lineage>
        <taxon>Eukaryota</taxon>
        <taxon>Fungi</taxon>
        <taxon>Dikarya</taxon>
        <taxon>Ascomycota</taxon>
        <taxon>Pezizomycotina</taxon>
        <taxon>Dothideomycetes</taxon>
        <taxon>Pleosporomycetidae</taxon>
        <taxon>Pleosporales</taxon>
        <taxon>Lophiotremataceae</taxon>
        <taxon>Lophiotrema</taxon>
    </lineage>
</organism>
<dbReference type="Pfam" id="PF16353">
    <property type="entry name" value="LacZ_4"/>
    <property type="match status" value="1"/>
</dbReference>
<dbReference type="InterPro" id="IPR011013">
    <property type="entry name" value="Gal_mutarotase_sf_dom"/>
</dbReference>
<dbReference type="InterPro" id="IPR006102">
    <property type="entry name" value="Ig-like_GH2"/>
</dbReference>
<dbReference type="OrthoDB" id="408320at2759"/>
<dbReference type="SUPFAM" id="SSF74650">
    <property type="entry name" value="Galactose mutarotase-like"/>
    <property type="match status" value="1"/>
</dbReference>
<comment type="similarity">
    <text evidence="2">Belongs to the glycosyl hydrolase 2 family.</text>
</comment>
<keyword evidence="5" id="KW-0326">Glycosidase</keyword>
<protein>
    <recommendedName>
        <fullName evidence="3">beta-galactosidase</fullName>
        <ecNumber evidence="3">3.2.1.23</ecNumber>
    </recommendedName>
    <alternativeName>
        <fullName evidence="6">Lactase</fullName>
    </alternativeName>
</protein>
<comment type="catalytic activity">
    <reaction evidence="1">
        <text>Hydrolysis of terminal non-reducing beta-D-galactose residues in beta-D-galactosides.</text>
        <dbReference type="EC" id="3.2.1.23"/>
    </reaction>
</comment>
<dbReference type="InterPro" id="IPR008979">
    <property type="entry name" value="Galactose-bd-like_sf"/>
</dbReference>
<dbReference type="PRINTS" id="PR00132">
    <property type="entry name" value="GLHYDRLASE2"/>
</dbReference>
<evidence type="ECO:0000256" key="3">
    <source>
        <dbReference type="ARBA" id="ARBA00012756"/>
    </source>
</evidence>
<name>A0A6A5Z255_9PLEO</name>
<evidence type="ECO:0000256" key="2">
    <source>
        <dbReference type="ARBA" id="ARBA00007401"/>
    </source>
</evidence>
<dbReference type="InterPro" id="IPR006104">
    <property type="entry name" value="Glyco_hydro_2_N"/>
</dbReference>
<dbReference type="Gene3D" id="3.20.20.80">
    <property type="entry name" value="Glycosidases"/>
    <property type="match status" value="1"/>
</dbReference>
<dbReference type="Gene3D" id="2.60.120.260">
    <property type="entry name" value="Galactose-binding domain-like"/>
    <property type="match status" value="1"/>
</dbReference>
<dbReference type="SUPFAM" id="SSF49303">
    <property type="entry name" value="beta-Galactosidase/glucuronidase domain"/>
    <property type="match status" value="2"/>
</dbReference>
<dbReference type="EC" id="3.2.1.23" evidence="3"/>
<dbReference type="FunFam" id="3.20.20.80:FF:000018">
    <property type="entry name" value="Beta-galactosidase"/>
    <property type="match status" value="1"/>
</dbReference>
<dbReference type="InterPro" id="IPR006101">
    <property type="entry name" value="Glyco_hydro_2"/>
</dbReference>
<dbReference type="InterPro" id="IPR032312">
    <property type="entry name" value="LacZ_4"/>
</dbReference>
<dbReference type="Pfam" id="PF02929">
    <property type="entry name" value="Bgal_small_N"/>
    <property type="match status" value="1"/>
</dbReference>
<dbReference type="Pfam" id="PF02836">
    <property type="entry name" value="Glyco_hydro_2_C"/>
    <property type="match status" value="1"/>
</dbReference>
<dbReference type="SUPFAM" id="SSF51445">
    <property type="entry name" value="(Trans)glycosidases"/>
    <property type="match status" value="1"/>
</dbReference>
<dbReference type="SUPFAM" id="SSF49785">
    <property type="entry name" value="Galactose-binding domain-like"/>
    <property type="match status" value="1"/>
</dbReference>
<dbReference type="GO" id="GO:0004565">
    <property type="term" value="F:beta-galactosidase activity"/>
    <property type="evidence" value="ECO:0007669"/>
    <property type="project" value="UniProtKB-EC"/>
</dbReference>
<dbReference type="InterPro" id="IPR014718">
    <property type="entry name" value="GH-type_carb-bd"/>
</dbReference>
<dbReference type="SMART" id="SM01038">
    <property type="entry name" value="Bgal_small_N"/>
    <property type="match status" value="1"/>
</dbReference>
<dbReference type="InterPro" id="IPR017853">
    <property type="entry name" value="GH"/>
</dbReference>
<dbReference type="InterPro" id="IPR013783">
    <property type="entry name" value="Ig-like_fold"/>
</dbReference>
<dbReference type="InterPro" id="IPR050347">
    <property type="entry name" value="Bact_Beta-galactosidase"/>
</dbReference>
<accession>A0A6A5Z255</accession>
<evidence type="ECO:0000256" key="5">
    <source>
        <dbReference type="ARBA" id="ARBA00023295"/>
    </source>
</evidence>
<dbReference type="InterPro" id="IPR036156">
    <property type="entry name" value="Beta-gal/glucu_dom_sf"/>
</dbReference>
<dbReference type="GO" id="GO:0005990">
    <property type="term" value="P:lactose catabolic process"/>
    <property type="evidence" value="ECO:0007669"/>
    <property type="project" value="TreeGrafter"/>
</dbReference>
<evidence type="ECO:0000259" key="7">
    <source>
        <dbReference type="SMART" id="SM01038"/>
    </source>
</evidence>
<dbReference type="PANTHER" id="PTHR46323">
    <property type="entry name" value="BETA-GALACTOSIDASE"/>
    <property type="match status" value="1"/>
</dbReference>
<feature type="domain" description="Beta galactosidase small chain/" evidence="7">
    <location>
        <begin position="758"/>
        <end position="1049"/>
    </location>
</feature>
<evidence type="ECO:0000256" key="1">
    <source>
        <dbReference type="ARBA" id="ARBA00001412"/>
    </source>
</evidence>
<evidence type="ECO:0000313" key="8">
    <source>
        <dbReference type="EMBL" id="KAF2113093.1"/>
    </source>
</evidence>
<evidence type="ECO:0000256" key="4">
    <source>
        <dbReference type="ARBA" id="ARBA00022801"/>
    </source>
</evidence>
<evidence type="ECO:0000256" key="6">
    <source>
        <dbReference type="ARBA" id="ARBA00032230"/>
    </source>
</evidence>
<dbReference type="AlphaFoldDB" id="A0A6A5Z255"/>
<dbReference type="Gene3D" id="2.70.98.10">
    <property type="match status" value="1"/>
</dbReference>
<reference evidence="8" key="1">
    <citation type="journal article" date="2020" name="Stud. Mycol.">
        <title>101 Dothideomycetes genomes: a test case for predicting lifestyles and emergence of pathogens.</title>
        <authorList>
            <person name="Haridas S."/>
            <person name="Albert R."/>
            <person name="Binder M."/>
            <person name="Bloem J."/>
            <person name="Labutti K."/>
            <person name="Salamov A."/>
            <person name="Andreopoulos B."/>
            <person name="Baker S."/>
            <person name="Barry K."/>
            <person name="Bills G."/>
            <person name="Bluhm B."/>
            <person name="Cannon C."/>
            <person name="Castanera R."/>
            <person name="Culley D."/>
            <person name="Daum C."/>
            <person name="Ezra D."/>
            <person name="Gonzalez J."/>
            <person name="Henrissat B."/>
            <person name="Kuo A."/>
            <person name="Liang C."/>
            <person name="Lipzen A."/>
            <person name="Lutzoni F."/>
            <person name="Magnuson J."/>
            <person name="Mondo S."/>
            <person name="Nolan M."/>
            <person name="Ohm R."/>
            <person name="Pangilinan J."/>
            <person name="Park H.-J."/>
            <person name="Ramirez L."/>
            <person name="Alfaro M."/>
            <person name="Sun H."/>
            <person name="Tritt A."/>
            <person name="Yoshinaga Y."/>
            <person name="Zwiers L.-H."/>
            <person name="Turgeon B."/>
            <person name="Goodwin S."/>
            <person name="Spatafora J."/>
            <person name="Crous P."/>
            <person name="Grigoriev I."/>
        </authorList>
    </citation>
    <scope>NUCLEOTIDE SEQUENCE</scope>
    <source>
        <strain evidence="8">CBS 627.86</strain>
    </source>
</reference>
<gene>
    <name evidence="8" type="ORF">BDV96DRAFT_524441</name>
</gene>
<keyword evidence="4 8" id="KW-0378">Hydrolase</keyword>
<dbReference type="GO" id="GO:0009341">
    <property type="term" value="C:beta-galactosidase complex"/>
    <property type="evidence" value="ECO:0007669"/>
    <property type="project" value="InterPro"/>
</dbReference>
<dbReference type="InterPro" id="IPR004199">
    <property type="entry name" value="B-gal_small/dom_5"/>
</dbReference>
<dbReference type="InterPro" id="IPR006103">
    <property type="entry name" value="Glyco_hydro_2_cat"/>
</dbReference>
<dbReference type="GO" id="GO:0030246">
    <property type="term" value="F:carbohydrate binding"/>
    <property type="evidence" value="ECO:0007669"/>
    <property type="project" value="InterPro"/>
</dbReference>
<dbReference type="Gene3D" id="2.60.40.10">
    <property type="entry name" value="Immunoglobulins"/>
    <property type="match status" value="2"/>
</dbReference>
<sequence>MTSTTGIHPTGVPDWNNLSVLHRNTLPLRAYFWNYTSESDALKGDVAKSKTHSLCGSWKFHHSYSPYEALEGFEAPSFDISQWSDIAVPGMWQLQGYGKGPQYTNVIFPIPVDPPNVPFAENETGSYVRRFTIPEQLKGDQIRLRFEGVDSSFHVWVNGKEIGYSQGSRNPDEFDITDAVVENGENILAVRVYQWCDGTYIEDQDQWWLSGIFRDVFLVAFPKVSRIENVFTQTELDAAYVDARLNVKVTVAGSGQLKMTLFDPHGNSVGTCSQGDTSTTQNPVTFSLVVEEPLKWTAETPHLYRVVFSFNGQYISHRVGFRKVEMKDGLIKVNGKRVVFRGVNRHEHHPQFGRAVPYESLKEDLLIMKRHNINAIRTSHQPNDPRLYDLADEMGFWVIDEADLECHGFESIADAALNTEERKLPFRQRQLLTRTEAAKWTTDNPEWTHAYVDRAQQLVVRDQLHASVIIWSLGNEAFFGRNFKEMYKWIKGYDGSRPIHYEADIFAETMDMYSRMYPPIDEIVEFGEDTSKAKPLILCEYIHAMGNGPGNIKEYIDAFYKYPKLQGGFAWEWANHGLFTKDHETGDEFYAYGGDFGDVPNDSTFVMDGLVDSQHRPAPGLIEYSKAIEPVQLLSYDNKSVTFINRYDFTTLDHLEGFISSAKFSGHETKFDVARNIGPGESFLVNLEDVVKQTAPSDEVLLNFSFRLKHETLCLPKHFEVANAQVPILTNTTLHIRRQLSTPAQQLRVNSPTQNVLQIEGEGNKWSFNTLHGTLTSWTKSLQEVIATAPEVNFFRAPTDNDIPQDGWDWQDKKLHLAKVQTLKVEWKQTAHDEVTVTTHQRVAPPILSWSIDCVLTYNFRSEGALTIHVTGRPRGQNLPRTLPRIGLVMELPKEWRGVSWTGRGPGESYRDSKLSQKIAQYYVSRVDDLWQDYEVPQESSNRTDTRSLELFNQVDDTSLHIQFMEVGTNGQESFEKQRELFDWQASHYRMQDVADAKHPCELRKMKKAEVILRLDAEHHGLGSGSCGPRTLDEYACLTKDFEFAILMQ</sequence>
<dbReference type="Pfam" id="PF00703">
    <property type="entry name" value="Glyco_hydro_2"/>
    <property type="match status" value="1"/>
</dbReference>
<dbReference type="Pfam" id="PF02837">
    <property type="entry name" value="Glyco_hydro_2_N"/>
    <property type="match status" value="1"/>
</dbReference>
<dbReference type="PANTHER" id="PTHR46323:SF2">
    <property type="entry name" value="BETA-GALACTOSIDASE"/>
    <property type="match status" value="1"/>
</dbReference>
<evidence type="ECO:0000313" key="9">
    <source>
        <dbReference type="Proteomes" id="UP000799770"/>
    </source>
</evidence>
<keyword evidence="9" id="KW-1185">Reference proteome</keyword>
<proteinExistence type="inferred from homology"/>